<dbReference type="Proteomes" id="UP000025227">
    <property type="component" value="Unplaced"/>
</dbReference>
<keyword evidence="1" id="KW-0812">Transmembrane</keyword>
<feature type="transmembrane region" description="Helical" evidence="1">
    <location>
        <begin position="89"/>
        <end position="109"/>
    </location>
</feature>
<dbReference type="OMA" id="SWYLCER"/>
<feature type="transmembrane region" description="Helical" evidence="1">
    <location>
        <begin position="147"/>
        <end position="170"/>
    </location>
</feature>
<feature type="transmembrane region" description="Helical" evidence="1">
    <location>
        <begin position="12"/>
        <end position="36"/>
    </location>
</feature>
<accession>A0A7I4YKQ0</accession>
<organism evidence="2 3">
    <name type="scientific">Haemonchus contortus</name>
    <name type="common">Barber pole worm</name>
    <dbReference type="NCBI Taxonomy" id="6289"/>
    <lineage>
        <taxon>Eukaryota</taxon>
        <taxon>Metazoa</taxon>
        <taxon>Ecdysozoa</taxon>
        <taxon>Nematoda</taxon>
        <taxon>Chromadorea</taxon>
        <taxon>Rhabditida</taxon>
        <taxon>Rhabditina</taxon>
        <taxon>Rhabditomorpha</taxon>
        <taxon>Strongyloidea</taxon>
        <taxon>Trichostrongylidae</taxon>
        <taxon>Haemonchus</taxon>
    </lineage>
</organism>
<proteinExistence type="predicted"/>
<sequence length="194" mass="21962">MAQRLERTARALCLALNTVFFLLSICLIAFVCLAAINAPKPDISPQPLNTYPQYIITILLIASYSCSLFCLSAFGFVSLCLQGSFLMSIYVLGQLAMIAAQVVAVAFTVTVRKRLHYKLEETWRARPECAQAGECLPVRRFLNSETLLIVIFCSFLFLQVVLLVASAIVCEQRSYEERKRLLKEREEEDDDDEY</sequence>
<keyword evidence="2" id="KW-1185">Reference proteome</keyword>
<evidence type="ECO:0000313" key="2">
    <source>
        <dbReference type="Proteomes" id="UP000025227"/>
    </source>
</evidence>
<name>A0A7I4YKQ0_HAECO</name>
<dbReference type="WBParaSite" id="HCON_00108960-00001">
    <property type="protein sequence ID" value="HCON_00108960-00001"/>
    <property type="gene ID" value="HCON_00108960"/>
</dbReference>
<keyword evidence="1" id="KW-1133">Transmembrane helix</keyword>
<reference evidence="3" key="1">
    <citation type="submission" date="2020-12" db="UniProtKB">
        <authorList>
            <consortium name="WormBaseParasite"/>
        </authorList>
    </citation>
    <scope>IDENTIFICATION</scope>
    <source>
        <strain evidence="3">MHco3</strain>
    </source>
</reference>
<dbReference type="OrthoDB" id="5829330at2759"/>
<feature type="transmembrane region" description="Helical" evidence="1">
    <location>
        <begin position="56"/>
        <end position="77"/>
    </location>
</feature>
<protein>
    <submittedName>
        <fullName evidence="3">Tetraspannin domain containing protein</fullName>
    </submittedName>
</protein>
<keyword evidence="1" id="KW-0472">Membrane</keyword>
<evidence type="ECO:0000313" key="3">
    <source>
        <dbReference type="WBParaSite" id="HCON_00108960-00001"/>
    </source>
</evidence>
<evidence type="ECO:0000256" key="1">
    <source>
        <dbReference type="SAM" id="Phobius"/>
    </source>
</evidence>
<dbReference type="AlphaFoldDB" id="A0A7I4YKQ0"/>